<feature type="region of interest" description="Disordered" evidence="1">
    <location>
        <begin position="119"/>
        <end position="160"/>
    </location>
</feature>
<feature type="region of interest" description="Disordered" evidence="1">
    <location>
        <begin position="59"/>
        <end position="103"/>
    </location>
</feature>
<name>A0A9P4QWD8_9PLEO</name>
<evidence type="ECO:0000313" key="3">
    <source>
        <dbReference type="Proteomes" id="UP000799444"/>
    </source>
</evidence>
<keyword evidence="3" id="KW-1185">Reference proteome</keyword>
<comment type="caution">
    <text evidence="2">The sequence shown here is derived from an EMBL/GenBank/DDBJ whole genome shotgun (WGS) entry which is preliminary data.</text>
</comment>
<sequence>MFLGHGNKEVELQRETVGLTVLRTACTRSMCKESKRRARDPTHHSHLHAYAISPLLSPMQQKPSRSVPHFSPLSPYSQKQTPSNIPTNPAEPLPPKKATTHFTPSHHLPVQLIPALQPQHAAWSNPPSPAQPQRPNERTPPGPGTIHSTPPLPTSRTHATHAERPKSLDYQQRAVHAAQAQDASIMLFTHLRRTRAAQYQKNYSRCVHWGGHGLLLSFPVDVHF</sequence>
<dbReference type="AlphaFoldDB" id="A0A9P4QWD8"/>
<feature type="compositionally biased region" description="Pro residues" evidence="1">
    <location>
        <begin position="126"/>
        <end position="143"/>
    </location>
</feature>
<accession>A0A9P4QWD8</accession>
<proteinExistence type="predicted"/>
<protein>
    <submittedName>
        <fullName evidence="2">Uncharacterized protein</fullName>
    </submittedName>
</protein>
<dbReference type="EMBL" id="ML996158">
    <property type="protein sequence ID" value="KAF2733685.1"/>
    <property type="molecule type" value="Genomic_DNA"/>
</dbReference>
<evidence type="ECO:0000256" key="1">
    <source>
        <dbReference type="SAM" id="MobiDB-lite"/>
    </source>
</evidence>
<organism evidence="2 3">
    <name type="scientific">Polyplosphaeria fusca</name>
    <dbReference type="NCBI Taxonomy" id="682080"/>
    <lineage>
        <taxon>Eukaryota</taxon>
        <taxon>Fungi</taxon>
        <taxon>Dikarya</taxon>
        <taxon>Ascomycota</taxon>
        <taxon>Pezizomycotina</taxon>
        <taxon>Dothideomycetes</taxon>
        <taxon>Pleosporomycetidae</taxon>
        <taxon>Pleosporales</taxon>
        <taxon>Tetraplosphaeriaceae</taxon>
        <taxon>Polyplosphaeria</taxon>
    </lineage>
</organism>
<reference evidence="2" key="1">
    <citation type="journal article" date="2020" name="Stud. Mycol.">
        <title>101 Dothideomycetes genomes: a test case for predicting lifestyles and emergence of pathogens.</title>
        <authorList>
            <person name="Haridas S."/>
            <person name="Albert R."/>
            <person name="Binder M."/>
            <person name="Bloem J."/>
            <person name="Labutti K."/>
            <person name="Salamov A."/>
            <person name="Andreopoulos B."/>
            <person name="Baker S."/>
            <person name="Barry K."/>
            <person name="Bills G."/>
            <person name="Bluhm B."/>
            <person name="Cannon C."/>
            <person name="Castanera R."/>
            <person name="Culley D."/>
            <person name="Daum C."/>
            <person name="Ezra D."/>
            <person name="Gonzalez J."/>
            <person name="Henrissat B."/>
            <person name="Kuo A."/>
            <person name="Liang C."/>
            <person name="Lipzen A."/>
            <person name="Lutzoni F."/>
            <person name="Magnuson J."/>
            <person name="Mondo S."/>
            <person name="Nolan M."/>
            <person name="Ohm R."/>
            <person name="Pangilinan J."/>
            <person name="Park H.-J."/>
            <person name="Ramirez L."/>
            <person name="Alfaro M."/>
            <person name="Sun H."/>
            <person name="Tritt A."/>
            <person name="Yoshinaga Y."/>
            <person name="Zwiers L.-H."/>
            <person name="Turgeon B."/>
            <person name="Goodwin S."/>
            <person name="Spatafora J."/>
            <person name="Crous P."/>
            <person name="Grigoriev I."/>
        </authorList>
    </citation>
    <scope>NUCLEOTIDE SEQUENCE</scope>
    <source>
        <strain evidence="2">CBS 125425</strain>
    </source>
</reference>
<gene>
    <name evidence="2" type="ORF">EJ04DRAFT_267774</name>
</gene>
<feature type="compositionally biased region" description="Polar residues" evidence="1">
    <location>
        <begin position="74"/>
        <end position="87"/>
    </location>
</feature>
<evidence type="ECO:0000313" key="2">
    <source>
        <dbReference type="EMBL" id="KAF2733685.1"/>
    </source>
</evidence>
<dbReference type="Proteomes" id="UP000799444">
    <property type="component" value="Unassembled WGS sequence"/>
</dbReference>